<dbReference type="Gene3D" id="3.40.50.1000">
    <property type="entry name" value="HAD superfamily/HAD-like"/>
    <property type="match status" value="1"/>
</dbReference>
<dbReference type="Pfam" id="PF03031">
    <property type="entry name" value="NIF"/>
    <property type="match status" value="1"/>
</dbReference>
<feature type="region of interest" description="Disordered" evidence="1">
    <location>
        <begin position="612"/>
        <end position="637"/>
    </location>
</feature>
<protein>
    <recommendedName>
        <fullName evidence="2">FCP1 homology domain-containing protein</fullName>
    </recommendedName>
</protein>
<dbReference type="EMBL" id="BNCO01000008">
    <property type="protein sequence ID" value="GIL50220.1"/>
    <property type="molecule type" value="Genomic_DNA"/>
</dbReference>
<dbReference type="Proteomes" id="UP000747399">
    <property type="component" value="Unassembled WGS sequence"/>
</dbReference>
<sequence>MIGGTVSITDFLGAIVESDRFVRRPRCATKVERLSGDALRRHVIMRACGKARKDAMNAQRLRLCLADCRDGPLRRTLVIDLDVICKGMPVIGFNGQFAHRIRPRPHFRAFLETASRLFRLAVWSKNGGPWTDAALLALDPEQELLARRMLNTGYHDVDSILRVLDTGEVLHPDDILIVSCNRHAFGMMAQNVIEVEPCAVTYGAQYDDVLLQLAALLLRHLATDGPAGGHSNGGASAPPQLPPAVPEELRRMGLDSVRISAQTNQGVLSSIRVDERQMFSADEADPLGFSQRHECSDVTHDRASLQHLEYLDLVRPGADGSCGRDEPATCSETGTAWPGQLQQQLVLGDSLEWEDGAYAGGLPVRPCTAPGYRSGSSDGFGVADGIVRARSTSGSLGSRSSTLSPEVLSGYRNSNQRRPPQAGLDSPYGHTRHTIFAKFVHKVRCVVSTAQPKGAAAPYELPPLLAVSTGRPATTPDKLTRLRDFVSRSFRRWRVTSGNCDSQNDASVPAASIGSSSSVGGRSSSNSNSNSTRPNSINLPSFGDAVDALRQYVGEDGGAIGSCTASVAADSAQLGRLPPVLTHPWGMEMQRTSPNRIALMCASLGVRQPSLAGASASSSVCNPDRGEDEPSRAGASWAGQEDNLACLGDMEGLGKREVHHPPTVRGLTVAALTDWVHPELAEAGGSSPSNSADQSFPGKMPHADIIGFDLEELGEGPKSVHGGSYEGLIEKDEVAGPSPAADLMFSSPAIACFNLQVSDLPCNGDYALRGMSWAAAYD</sequence>
<name>A0A8J4AYD3_9CHLO</name>
<feature type="compositionally biased region" description="Low complexity" evidence="1">
    <location>
        <begin position="507"/>
        <end position="538"/>
    </location>
</feature>
<dbReference type="PROSITE" id="PS50969">
    <property type="entry name" value="FCP1"/>
    <property type="match status" value="1"/>
</dbReference>
<comment type="caution">
    <text evidence="3">The sequence shown here is derived from an EMBL/GenBank/DDBJ whole genome shotgun (WGS) entry which is preliminary data.</text>
</comment>
<accession>A0A8J4AYD3</accession>
<dbReference type="InterPro" id="IPR036412">
    <property type="entry name" value="HAD-like_sf"/>
</dbReference>
<gene>
    <name evidence="3" type="ORF">Vafri_6439</name>
</gene>
<dbReference type="InterPro" id="IPR023214">
    <property type="entry name" value="HAD_sf"/>
</dbReference>
<feature type="region of interest" description="Disordered" evidence="1">
    <location>
        <begin position="497"/>
        <end position="539"/>
    </location>
</feature>
<evidence type="ECO:0000256" key="1">
    <source>
        <dbReference type="SAM" id="MobiDB-lite"/>
    </source>
</evidence>
<keyword evidence="4" id="KW-1185">Reference proteome</keyword>
<evidence type="ECO:0000313" key="4">
    <source>
        <dbReference type="Proteomes" id="UP000747399"/>
    </source>
</evidence>
<feature type="domain" description="FCP1 homology" evidence="2">
    <location>
        <begin position="70"/>
        <end position="220"/>
    </location>
</feature>
<dbReference type="SUPFAM" id="SSF56784">
    <property type="entry name" value="HAD-like"/>
    <property type="match status" value="1"/>
</dbReference>
<reference evidence="3" key="1">
    <citation type="journal article" date="2021" name="Proc. Natl. Acad. Sci. U.S.A.">
        <title>Three genomes in the algal genus Volvox reveal the fate of a haploid sex-determining region after a transition to homothallism.</title>
        <authorList>
            <person name="Yamamoto K."/>
            <person name="Hamaji T."/>
            <person name="Kawai-Toyooka H."/>
            <person name="Matsuzaki R."/>
            <person name="Takahashi F."/>
            <person name="Nishimura Y."/>
            <person name="Kawachi M."/>
            <person name="Noguchi H."/>
            <person name="Minakuchi Y."/>
            <person name="Umen J.G."/>
            <person name="Toyoda A."/>
            <person name="Nozaki H."/>
        </authorList>
    </citation>
    <scope>NUCLEOTIDE SEQUENCE</scope>
    <source>
        <strain evidence="3">NIES-3780</strain>
    </source>
</reference>
<evidence type="ECO:0000259" key="2">
    <source>
        <dbReference type="PROSITE" id="PS50969"/>
    </source>
</evidence>
<proteinExistence type="predicted"/>
<feature type="compositionally biased region" description="Polar residues" evidence="1">
    <location>
        <begin position="497"/>
        <end position="506"/>
    </location>
</feature>
<evidence type="ECO:0000313" key="3">
    <source>
        <dbReference type="EMBL" id="GIL50220.1"/>
    </source>
</evidence>
<feature type="region of interest" description="Disordered" evidence="1">
    <location>
        <begin position="391"/>
        <end position="428"/>
    </location>
</feature>
<dbReference type="InterPro" id="IPR004274">
    <property type="entry name" value="FCP1_dom"/>
</dbReference>
<dbReference type="SMART" id="SM00577">
    <property type="entry name" value="CPDc"/>
    <property type="match status" value="1"/>
</dbReference>
<organism evidence="3 4">
    <name type="scientific">Volvox africanus</name>
    <dbReference type="NCBI Taxonomy" id="51714"/>
    <lineage>
        <taxon>Eukaryota</taxon>
        <taxon>Viridiplantae</taxon>
        <taxon>Chlorophyta</taxon>
        <taxon>core chlorophytes</taxon>
        <taxon>Chlorophyceae</taxon>
        <taxon>CS clade</taxon>
        <taxon>Chlamydomonadales</taxon>
        <taxon>Volvocaceae</taxon>
        <taxon>Volvox</taxon>
    </lineage>
</organism>
<feature type="compositionally biased region" description="Low complexity" evidence="1">
    <location>
        <begin position="391"/>
        <end position="404"/>
    </location>
</feature>
<dbReference type="AlphaFoldDB" id="A0A8J4AYD3"/>